<dbReference type="InterPro" id="IPR001492">
    <property type="entry name" value="Flagellin"/>
</dbReference>
<dbReference type="GO" id="GO:0005198">
    <property type="term" value="F:structural molecule activity"/>
    <property type="evidence" value="ECO:0007669"/>
    <property type="project" value="UniProtKB-UniRule"/>
</dbReference>
<dbReference type="KEGG" id="rba:RB3742"/>
<evidence type="ECO:0000259" key="6">
    <source>
        <dbReference type="Pfam" id="PF00700"/>
    </source>
</evidence>
<dbReference type="STRING" id="243090.RB3742"/>
<dbReference type="PATRIC" id="fig|243090.15.peg.1740"/>
<feature type="coiled-coil region" evidence="4">
    <location>
        <begin position="653"/>
        <end position="683"/>
    </location>
</feature>
<comment type="subcellular location">
    <subcellularLocation>
        <location evidence="3">Secreted</location>
    </subcellularLocation>
    <subcellularLocation>
        <location evidence="3">Bacterial flagellum</location>
    </subcellularLocation>
</comment>
<dbReference type="HOGENOM" id="CLU_011142_7_0_0"/>
<dbReference type="Pfam" id="PF00669">
    <property type="entry name" value="Flagellin_N"/>
    <property type="match status" value="1"/>
</dbReference>
<evidence type="ECO:0000313" key="7">
    <source>
        <dbReference type="EMBL" id="CAD73381.1"/>
    </source>
</evidence>
<dbReference type="SUPFAM" id="SSF64518">
    <property type="entry name" value="Phase 1 flagellin"/>
    <property type="match status" value="2"/>
</dbReference>
<keyword evidence="7" id="KW-0282">Flagellum</keyword>
<dbReference type="EnsemblBacteria" id="CAD73381">
    <property type="protein sequence ID" value="CAD73381"/>
    <property type="gene ID" value="RB3742"/>
</dbReference>
<accession>Q7UTQ5</accession>
<evidence type="ECO:0000256" key="3">
    <source>
        <dbReference type="RuleBase" id="RU362073"/>
    </source>
</evidence>
<dbReference type="GO" id="GO:0009288">
    <property type="term" value="C:bacterial-type flagellum"/>
    <property type="evidence" value="ECO:0007669"/>
    <property type="project" value="UniProtKB-SubCell"/>
</dbReference>
<keyword evidence="3" id="KW-0964">Secreted</keyword>
<evidence type="ECO:0000256" key="4">
    <source>
        <dbReference type="SAM" id="Coils"/>
    </source>
</evidence>
<proteinExistence type="inferred from homology"/>
<gene>
    <name evidence="7" type="primary">fliC</name>
    <name evidence="7" type="ordered locus">RB3742</name>
</gene>
<comment type="function">
    <text evidence="3">Flagellin is the subunit protein which polymerizes to form the filaments of bacterial flagella.</text>
</comment>
<evidence type="ECO:0000313" key="8">
    <source>
        <dbReference type="Proteomes" id="UP000001025"/>
    </source>
</evidence>
<protein>
    <recommendedName>
        <fullName evidence="3">Flagellin</fullName>
    </recommendedName>
</protein>
<dbReference type="EMBL" id="BX294139">
    <property type="protein sequence ID" value="CAD73381.1"/>
    <property type="molecule type" value="Genomic_DNA"/>
</dbReference>
<name>Q7UTQ5_RHOBA</name>
<evidence type="ECO:0000259" key="5">
    <source>
        <dbReference type="Pfam" id="PF00669"/>
    </source>
</evidence>
<reference evidence="7 8" key="1">
    <citation type="journal article" date="2003" name="Proc. Natl. Acad. Sci. U.S.A.">
        <title>Complete genome sequence of the marine planctomycete Pirellula sp. strain 1.</title>
        <authorList>
            <person name="Gloeckner F.O."/>
            <person name="Kube M."/>
            <person name="Bauer M."/>
            <person name="Teeling H."/>
            <person name="Lombardot T."/>
            <person name="Ludwig W."/>
            <person name="Gade D."/>
            <person name="Beck A."/>
            <person name="Borzym K."/>
            <person name="Heitmann K."/>
            <person name="Rabus R."/>
            <person name="Schlesner H."/>
            <person name="Amann R."/>
            <person name="Reinhardt R."/>
        </authorList>
    </citation>
    <scope>NUCLEOTIDE SEQUENCE [LARGE SCALE GENOMIC DNA]</scope>
    <source>
        <strain evidence="8">DSM 10527 / NCIMB 13988 / SH1</strain>
    </source>
</reference>
<keyword evidence="2 3" id="KW-0975">Bacterial flagellum</keyword>
<evidence type="ECO:0000256" key="2">
    <source>
        <dbReference type="ARBA" id="ARBA00023143"/>
    </source>
</evidence>
<comment type="similarity">
    <text evidence="1 3">Belongs to the bacterial flagellin family.</text>
</comment>
<dbReference type="OrthoDB" id="9796789at2"/>
<dbReference type="InterPro" id="IPR042187">
    <property type="entry name" value="Flagellin_C_sub2"/>
</dbReference>
<dbReference type="PANTHER" id="PTHR42792">
    <property type="entry name" value="FLAGELLIN"/>
    <property type="match status" value="1"/>
</dbReference>
<dbReference type="Pfam" id="PF00700">
    <property type="entry name" value="Flagellin_C"/>
    <property type="match status" value="1"/>
</dbReference>
<keyword evidence="8" id="KW-1185">Reference proteome</keyword>
<dbReference type="FunCoup" id="Q7UTQ5">
    <property type="interactions" value="91"/>
</dbReference>
<dbReference type="InterPro" id="IPR046358">
    <property type="entry name" value="Flagellin_C"/>
</dbReference>
<keyword evidence="7" id="KW-0966">Cell projection</keyword>
<feature type="domain" description="Flagellin C-terminal" evidence="6">
    <location>
        <begin position="632"/>
        <end position="717"/>
    </location>
</feature>
<dbReference type="AlphaFoldDB" id="Q7UTQ5"/>
<feature type="domain" description="Flagellin N-terminal" evidence="5">
    <location>
        <begin position="41"/>
        <end position="179"/>
    </location>
</feature>
<keyword evidence="4" id="KW-0175">Coiled coil</keyword>
<dbReference type="GO" id="GO:0005576">
    <property type="term" value="C:extracellular region"/>
    <property type="evidence" value="ECO:0007669"/>
    <property type="project" value="UniProtKB-SubCell"/>
</dbReference>
<dbReference type="InterPro" id="IPR001029">
    <property type="entry name" value="Flagellin_N"/>
</dbReference>
<organism evidence="7 8">
    <name type="scientific">Rhodopirellula baltica (strain DSM 10527 / NCIMB 13988 / SH1)</name>
    <dbReference type="NCBI Taxonomy" id="243090"/>
    <lineage>
        <taxon>Bacteria</taxon>
        <taxon>Pseudomonadati</taxon>
        <taxon>Planctomycetota</taxon>
        <taxon>Planctomycetia</taxon>
        <taxon>Pirellulales</taxon>
        <taxon>Pirellulaceae</taxon>
        <taxon>Rhodopirellula</taxon>
    </lineage>
</organism>
<dbReference type="Gene3D" id="1.20.1330.10">
    <property type="entry name" value="f41 fragment of flagellin, N-terminal domain"/>
    <property type="match status" value="2"/>
</dbReference>
<dbReference type="GO" id="GO:0071973">
    <property type="term" value="P:bacterial-type flagellum-dependent cell motility"/>
    <property type="evidence" value="ECO:0000318"/>
    <property type="project" value="GO_Central"/>
</dbReference>
<dbReference type="Proteomes" id="UP000001025">
    <property type="component" value="Chromosome"/>
</dbReference>
<dbReference type="PRINTS" id="PR00207">
    <property type="entry name" value="FLAGELLIN"/>
</dbReference>
<dbReference type="Gene3D" id="6.10.10.10">
    <property type="entry name" value="Flagellar export chaperone, C-terminal domain"/>
    <property type="match status" value="1"/>
</dbReference>
<sequence>MRWTQSHALYVQGHSDASAPNWLTPSTQHQPIFGNNNMTRINTNVSSLVAQNRLQSSNNDLQQSLTRLSTGLRINSGSDDPAGLLASEALRGEITGLTKSISNTQRASQIISTADSALGQVSNLLNDVRGLVVEAANSGALSKEEIAANQLQIDSSLEAINRISQTTTFQGRKLLDGSQDFVSTASGVSSISDISIDQANLGKTGKIDVEVVINSAATQATATAADSGFSAAAQATATTPAGINSVTLGDATNNLTIEGQFDSVEVIDGGASSATSASITDGVLTISVDAAATVTGASVVTALNGVSGVYAEETGTVADVNASAATDATAIEGAGLSITAADSGGDFNNVQINYVAGDAAATTASYDADQKALTVTIGTGAGENNLAAIAAAINAGTTEFDAEVADGTGATPAAGKVTEYGEFTIDTADLPAVGSTGNTGGEVLNADLVFQLSGENGAETFNFGAGTTKDQIAAAVNLVSDSTGVSADATGALEFSSTGFGSDALVDIDVISEGAGGTFKGSLDNTRSTGADIVATVNGVEANGSGNSLSINTSSLDLSLTVDDGSSTNFSFSITGGGATFQLGPDVTSTQQASLGIGSVSTGQLGGASGRLYELGSGQAKSLTNDVEGAAKVIDEVIGKVVGLRGRLGSFQSTTLESNLVSLNETKANLQEAESSIRDADFAQESANLTRAQILVQSGTNVLSLANQNPRNVLSLLG</sequence>
<dbReference type="eggNOG" id="COG1344">
    <property type="taxonomic scope" value="Bacteria"/>
</dbReference>
<dbReference type="PANTHER" id="PTHR42792:SF2">
    <property type="entry name" value="FLAGELLIN"/>
    <property type="match status" value="1"/>
</dbReference>
<dbReference type="InParanoid" id="Q7UTQ5"/>
<keyword evidence="7" id="KW-0969">Cilium</keyword>
<evidence type="ECO:0000256" key="1">
    <source>
        <dbReference type="ARBA" id="ARBA00005709"/>
    </source>
</evidence>